<dbReference type="PANTHER" id="PTHR41807:SF1">
    <property type="entry name" value="GLUTATHIONE TRANSFERASE 3"/>
    <property type="match status" value="1"/>
</dbReference>
<evidence type="ECO:0000313" key="2">
    <source>
        <dbReference type="RefSeq" id="XP_030982010.1"/>
    </source>
</evidence>
<dbReference type="OrthoDB" id="4034134at2759"/>
<dbReference type="InterPro" id="IPR038872">
    <property type="entry name" value="Put_GTT3"/>
</dbReference>
<name>A0A6P8B4E5_PYRGI</name>
<reference evidence="2" key="3">
    <citation type="submission" date="2025-08" db="UniProtKB">
        <authorList>
            <consortium name="RefSeq"/>
        </authorList>
    </citation>
    <scope>IDENTIFICATION</scope>
    <source>
        <strain evidence="2">NI907</strain>
    </source>
</reference>
<accession>A0A6P8B4E5</accession>
<dbReference type="KEGG" id="pgri:PgNI_05946"/>
<dbReference type="GO" id="GO:0016020">
    <property type="term" value="C:membrane"/>
    <property type="evidence" value="ECO:0007669"/>
    <property type="project" value="TreeGrafter"/>
</dbReference>
<gene>
    <name evidence="2" type="ORF">PgNI_05946</name>
</gene>
<evidence type="ECO:0000313" key="1">
    <source>
        <dbReference type="Proteomes" id="UP000515153"/>
    </source>
</evidence>
<reference evidence="1 2" key="1">
    <citation type="journal article" date="2019" name="Mol. Biol. Evol.">
        <title>Blast fungal genomes show frequent chromosomal changes, gene gains and losses, and effector gene turnover.</title>
        <authorList>
            <person name="Gomez Luciano L.B."/>
            <person name="Jason Tsai I."/>
            <person name="Chuma I."/>
            <person name="Tosa Y."/>
            <person name="Chen Y.H."/>
            <person name="Li J.Y."/>
            <person name="Li M.Y."/>
            <person name="Jade Lu M.Y."/>
            <person name="Nakayashiki H."/>
            <person name="Li W.H."/>
        </authorList>
    </citation>
    <scope>NUCLEOTIDE SEQUENCE [LARGE SCALE GENOMIC DNA]</scope>
    <source>
        <strain evidence="1 2">NI907</strain>
    </source>
</reference>
<dbReference type="Proteomes" id="UP000515153">
    <property type="component" value="Chromosome I"/>
</dbReference>
<reference evidence="2" key="2">
    <citation type="submission" date="2019-10" db="EMBL/GenBank/DDBJ databases">
        <authorList>
            <consortium name="NCBI Genome Project"/>
        </authorList>
    </citation>
    <scope>NUCLEOTIDE SEQUENCE</scope>
    <source>
        <strain evidence="2">NI907</strain>
    </source>
</reference>
<dbReference type="RefSeq" id="XP_030982010.1">
    <property type="nucleotide sequence ID" value="XM_031125975.1"/>
</dbReference>
<keyword evidence="1" id="KW-1185">Reference proteome</keyword>
<sequence length="343" mass="37446">MSGSNAWLRAQRKSELIGIAEHVGLKNYDGLKKDLELTLDEHLAANSDRYSSDPKLAPYFQSRNRSIGSPIKKDAPEFKIPKRRMGSKTDSEIIAATAVEDEPSIASTTSALVHTPARAFSIAQRIPLPATPAEVAEAVDRSTAVVRQHVNSVLAESSIPEYTQATRQSLSTITAVLLTAHLFELYFLRQELLADRYAFTIPAIKALGTRDYIINMPDLFLLLTASFWKPASIWMLTSFIIPSFFGYFFNLSAANSHSPGVATRGRPRGVAHDVEYRVDPLTYSVVKAVISYVVYAQGAALGGFVDANSVARINSALYGGWKGVLVGSGITGLMAMYDAVLRK</sequence>
<organism evidence="1 2">
    <name type="scientific">Pyricularia grisea</name>
    <name type="common">Crabgrass-specific blast fungus</name>
    <name type="synonym">Magnaporthe grisea</name>
    <dbReference type="NCBI Taxonomy" id="148305"/>
    <lineage>
        <taxon>Eukaryota</taxon>
        <taxon>Fungi</taxon>
        <taxon>Dikarya</taxon>
        <taxon>Ascomycota</taxon>
        <taxon>Pezizomycotina</taxon>
        <taxon>Sordariomycetes</taxon>
        <taxon>Sordariomycetidae</taxon>
        <taxon>Magnaporthales</taxon>
        <taxon>Pyriculariaceae</taxon>
        <taxon>Pyricularia</taxon>
    </lineage>
</organism>
<protein>
    <submittedName>
        <fullName evidence="2">Uncharacterized protein</fullName>
    </submittedName>
</protein>
<dbReference type="PANTHER" id="PTHR41807">
    <property type="entry name" value="GLUTATHIONE TRANSFERASE 3"/>
    <property type="match status" value="1"/>
</dbReference>
<proteinExistence type="predicted"/>
<dbReference type="AlphaFoldDB" id="A0A6P8B4E5"/>
<dbReference type="GeneID" id="41960884"/>